<dbReference type="Gene3D" id="2.130.10.10">
    <property type="entry name" value="YVTN repeat-like/Quinoprotein amine dehydrogenase"/>
    <property type="match status" value="5"/>
</dbReference>
<evidence type="ECO:0000313" key="6">
    <source>
        <dbReference type="EMBL" id="AVH56700.1"/>
    </source>
</evidence>
<feature type="repeat" description="WD" evidence="3">
    <location>
        <begin position="657"/>
        <end position="698"/>
    </location>
</feature>
<feature type="repeat" description="WD" evidence="3">
    <location>
        <begin position="868"/>
        <end position="900"/>
    </location>
</feature>
<evidence type="ECO:0000256" key="2">
    <source>
        <dbReference type="ARBA" id="ARBA00022737"/>
    </source>
</evidence>
<feature type="repeat" description="WD" evidence="3">
    <location>
        <begin position="991"/>
        <end position="1032"/>
    </location>
</feature>
<keyword evidence="2" id="KW-0677">Repeat</keyword>
<dbReference type="InterPro" id="IPR001680">
    <property type="entry name" value="WD40_rpt"/>
</dbReference>
<feature type="domain" description="Novel STAND NTPase 1" evidence="5">
    <location>
        <begin position="81"/>
        <end position="473"/>
    </location>
</feature>
<dbReference type="Pfam" id="PF20703">
    <property type="entry name" value="nSTAND1"/>
    <property type="match status" value="1"/>
</dbReference>
<feature type="repeat" description="WD" evidence="3">
    <location>
        <begin position="741"/>
        <end position="782"/>
    </location>
</feature>
<reference evidence="6 7" key="1">
    <citation type="submission" date="2018-02" db="EMBL/GenBank/DDBJ databases">
        <title>Complete genome sequence of Streptomyces dengpaensis, the producer of angucyclines.</title>
        <authorList>
            <person name="Yumei L."/>
        </authorList>
    </citation>
    <scope>NUCLEOTIDE SEQUENCE [LARGE SCALE GENOMIC DNA]</scope>
    <source>
        <strain evidence="6 7">XZHG99</strain>
    </source>
</reference>
<feature type="repeat" description="WD" evidence="3">
    <location>
        <begin position="699"/>
        <end position="740"/>
    </location>
</feature>
<dbReference type="InterPro" id="IPR027417">
    <property type="entry name" value="P-loop_NTPase"/>
</dbReference>
<dbReference type="InterPro" id="IPR049052">
    <property type="entry name" value="nSTAND1"/>
</dbReference>
<dbReference type="InterPro" id="IPR020472">
    <property type="entry name" value="WD40_PAC1"/>
</dbReference>
<feature type="repeat" description="WD" evidence="3">
    <location>
        <begin position="783"/>
        <end position="824"/>
    </location>
</feature>
<dbReference type="EMBL" id="CP026652">
    <property type="protein sequence ID" value="AVH56700.1"/>
    <property type="molecule type" value="Genomic_DNA"/>
</dbReference>
<dbReference type="SMART" id="SM00320">
    <property type="entry name" value="WD40"/>
    <property type="match status" value="14"/>
</dbReference>
<dbReference type="SUPFAM" id="SSF50978">
    <property type="entry name" value="WD40 repeat-like"/>
    <property type="match status" value="2"/>
</dbReference>
<sequence length="1184" mass="128274">MRNRVQVAIQIMLALVACLLGIATNYATSTDKVPWALEAIQRFSVPAIGVLIVALVAGQVVVYRLEHPAPPRSEWPRERVPYPGLDAFDEDEAAVYFGREAQAAELTRRLHTTATRPAERFLVLVGASGSGKSSLVRAGVMPRLRERRWTVVPAFVPGPNPLGALAAALAAAADGQEPASAVLRRLRQGPDALRAELSRLRGGRFRRILLVVDQIEEIVTLAGERERAQFLEVLSTCVEQDPAVRVLVTLRVDLLGRLLTIGQAELLQHPVAIGTLGRAQLVEVVKRPGALVGLGFEPGVVDSIVSETGTDDALPLLAYLLQELYFASGPGGMVTEELYRRLGGVPGALARQADNTVTQLGAGVGIDAVLRVLLRFVTVEGQEVARRHVPLSELDERDRHVVDAFVEARLLRTDVTGDGSVAGGEPFAQVTHEALFRQWAPLRQEVEARAERLRERAELERWAADWERAGRSDDYLLTGERLTAARRWLEALEESGQASTPARALVESSQRRDMTFLSQVSDSIGRQVLLSAESEPERSLLLSLAALGECAPTPSARRGLMAALAASHLRSRLDGHTDTVRHIAWSPDGRMLATASRDGTGRVYDAPSGRPLLVLPCDAVMVESVAWSPDSARLATAGRDRVVRIWDAVSGEPVHLLTGAGDLNRQVAWSPDARHVAASSKDRIVRVWEAGTGRLVHELHGHGEDVWGVAWSPDSSRLASASHDQTAIVWDLTTGTAATTLTGHSDFVEGIAWSPDGRHIATGSGDHTARIWDAGTGDLRLLLRGHTDYVWNLAWSPDGRMLASASSDRTVRIVDTENAKVLAVLRGHTDTVWGVSWSPCGTMLATSSTDGAGMVWDLRPRGAEVVMADGHRGPVNQATWSGDGSRFATASDDGTVRVWDAVTGVPAGPVTEAGDRVWGVAWAPQGEWLAFGTNDGLFRIADGHGGTLFERQGEVVEGCAWSANGGRIATGGHDGAVRVLSAPDGTELLKLTEHQDWVGRVTWSPSGRRLASCSDDRTCRLWDIGEGRQFTVLRGHDNYVEDAAWSPDEARIATASGDWTSAVWDVLTGRRIEVLKGHEGRLRAVAWSPDGRHIATGADDRTVRVWSATTYEEIAVAGVHQDKVTSVAWSPDGTRLLTGSVDGTARVWRAEPDHDRLEATARGRVFRTLTHEERRQHLLPLDPV</sequence>
<dbReference type="Gene3D" id="3.40.50.300">
    <property type="entry name" value="P-loop containing nucleotide triphosphate hydrolases"/>
    <property type="match status" value="1"/>
</dbReference>
<keyword evidence="4" id="KW-0812">Transmembrane</keyword>
<dbReference type="PRINTS" id="PR00320">
    <property type="entry name" value="GPROTEINBRPT"/>
</dbReference>
<dbReference type="InterPro" id="IPR019775">
    <property type="entry name" value="WD40_repeat_CS"/>
</dbReference>
<gene>
    <name evidence="6" type="ORF">C4B68_13965</name>
</gene>
<dbReference type="PROSITE" id="PS51257">
    <property type="entry name" value="PROKAR_LIPOPROTEIN"/>
    <property type="match status" value="1"/>
</dbReference>
<dbReference type="PROSITE" id="PS50082">
    <property type="entry name" value="WD_REPEATS_2"/>
    <property type="match status" value="12"/>
</dbReference>
<dbReference type="PANTHER" id="PTHR19848:SF8">
    <property type="entry name" value="F-BOX AND WD REPEAT DOMAIN CONTAINING 7"/>
    <property type="match status" value="1"/>
</dbReference>
<dbReference type="PROSITE" id="PS50294">
    <property type="entry name" value="WD_REPEATS_REGION"/>
    <property type="match status" value="12"/>
</dbReference>
<organism evidence="6 7">
    <name type="scientific">Streptomyces dengpaensis</name>
    <dbReference type="NCBI Taxonomy" id="2049881"/>
    <lineage>
        <taxon>Bacteria</taxon>
        <taxon>Bacillati</taxon>
        <taxon>Actinomycetota</taxon>
        <taxon>Actinomycetes</taxon>
        <taxon>Kitasatosporales</taxon>
        <taxon>Streptomycetaceae</taxon>
        <taxon>Streptomyces</taxon>
    </lineage>
</organism>
<evidence type="ECO:0000256" key="3">
    <source>
        <dbReference type="PROSITE-ProRule" id="PRU00221"/>
    </source>
</evidence>
<feature type="repeat" description="WD" evidence="3">
    <location>
        <begin position="1117"/>
        <end position="1148"/>
    </location>
</feature>
<evidence type="ECO:0000256" key="4">
    <source>
        <dbReference type="SAM" id="Phobius"/>
    </source>
</evidence>
<evidence type="ECO:0000259" key="5">
    <source>
        <dbReference type="Pfam" id="PF20703"/>
    </source>
</evidence>
<keyword evidence="1 3" id="KW-0853">WD repeat</keyword>
<feature type="repeat" description="WD" evidence="3">
    <location>
        <begin position="622"/>
        <end position="656"/>
    </location>
</feature>
<protein>
    <recommendedName>
        <fullName evidence="5">Novel STAND NTPase 1 domain-containing protein</fullName>
    </recommendedName>
</protein>
<keyword evidence="7" id="KW-1185">Reference proteome</keyword>
<feature type="repeat" description="WD" evidence="3">
    <location>
        <begin position="573"/>
        <end position="614"/>
    </location>
</feature>
<feature type="transmembrane region" description="Helical" evidence="4">
    <location>
        <begin position="43"/>
        <end position="63"/>
    </location>
</feature>
<evidence type="ECO:0000313" key="7">
    <source>
        <dbReference type="Proteomes" id="UP000238413"/>
    </source>
</evidence>
<keyword evidence="4" id="KW-0472">Membrane</keyword>
<dbReference type="PANTHER" id="PTHR19848">
    <property type="entry name" value="WD40 REPEAT PROTEIN"/>
    <property type="match status" value="1"/>
</dbReference>
<dbReference type="Pfam" id="PF00400">
    <property type="entry name" value="WD40"/>
    <property type="match status" value="13"/>
</dbReference>
<keyword evidence="4" id="KW-1133">Transmembrane helix</keyword>
<proteinExistence type="predicted"/>
<dbReference type="InterPro" id="IPR015943">
    <property type="entry name" value="WD40/YVTN_repeat-like_dom_sf"/>
</dbReference>
<name>A0ABN5I0E3_9ACTN</name>
<dbReference type="RefSeq" id="WP_099499698.1">
    <property type="nucleotide sequence ID" value="NZ_CP026652.1"/>
</dbReference>
<dbReference type="PROSITE" id="PS00678">
    <property type="entry name" value="WD_REPEATS_1"/>
    <property type="match status" value="3"/>
</dbReference>
<feature type="repeat" description="WD" evidence="3">
    <location>
        <begin position="825"/>
        <end position="859"/>
    </location>
</feature>
<dbReference type="Proteomes" id="UP000238413">
    <property type="component" value="Chromosome"/>
</dbReference>
<evidence type="ECO:0000256" key="1">
    <source>
        <dbReference type="ARBA" id="ARBA00022574"/>
    </source>
</evidence>
<dbReference type="CDD" id="cd00200">
    <property type="entry name" value="WD40"/>
    <property type="match status" value="2"/>
</dbReference>
<feature type="repeat" description="WD" evidence="3">
    <location>
        <begin position="1033"/>
        <end position="1074"/>
    </location>
</feature>
<feature type="repeat" description="WD" evidence="3">
    <location>
        <begin position="1075"/>
        <end position="1116"/>
    </location>
</feature>
<accession>A0ABN5I0E3</accession>
<dbReference type="SUPFAM" id="SSF52540">
    <property type="entry name" value="P-loop containing nucleoside triphosphate hydrolases"/>
    <property type="match status" value="1"/>
</dbReference>
<dbReference type="InterPro" id="IPR036322">
    <property type="entry name" value="WD40_repeat_dom_sf"/>
</dbReference>